<keyword evidence="7" id="KW-0418">Kinase</keyword>
<comment type="catalytic activity">
    <reaction evidence="11">
        <text>L-seryl-[protein] + ATP = O-phospho-L-seryl-[protein] + ADP + H(+)</text>
        <dbReference type="Rhea" id="RHEA:17989"/>
        <dbReference type="Rhea" id="RHEA-COMP:9863"/>
        <dbReference type="Rhea" id="RHEA-COMP:11604"/>
        <dbReference type="ChEBI" id="CHEBI:15378"/>
        <dbReference type="ChEBI" id="CHEBI:29999"/>
        <dbReference type="ChEBI" id="CHEBI:30616"/>
        <dbReference type="ChEBI" id="CHEBI:83421"/>
        <dbReference type="ChEBI" id="CHEBI:456216"/>
        <dbReference type="EC" id="2.7.11.1"/>
    </reaction>
</comment>
<dbReference type="GO" id="GO:0005524">
    <property type="term" value="F:ATP binding"/>
    <property type="evidence" value="ECO:0007669"/>
    <property type="project" value="UniProtKB-KW"/>
</dbReference>
<evidence type="ECO:0000256" key="1">
    <source>
        <dbReference type="ARBA" id="ARBA00009196"/>
    </source>
</evidence>
<evidence type="ECO:0000256" key="4">
    <source>
        <dbReference type="ARBA" id="ARBA00022679"/>
    </source>
</evidence>
<dbReference type="PANTHER" id="PTHR45723">
    <property type="entry name" value="SERINE/THREONINE-PROTEIN KINASE RIO1"/>
    <property type="match status" value="1"/>
</dbReference>
<evidence type="ECO:0000256" key="11">
    <source>
        <dbReference type="ARBA" id="ARBA00048679"/>
    </source>
</evidence>
<evidence type="ECO:0000256" key="6">
    <source>
        <dbReference type="ARBA" id="ARBA00022741"/>
    </source>
</evidence>
<organism evidence="13 14">
    <name type="scientific">Trichonephila inaurata madagascariensis</name>
    <dbReference type="NCBI Taxonomy" id="2747483"/>
    <lineage>
        <taxon>Eukaryota</taxon>
        <taxon>Metazoa</taxon>
        <taxon>Ecdysozoa</taxon>
        <taxon>Arthropoda</taxon>
        <taxon>Chelicerata</taxon>
        <taxon>Arachnida</taxon>
        <taxon>Araneae</taxon>
        <taxon>Araneomorphae</taxon>
        <taxon>Entelegynae</taxon>
        <taxon>Araneoidea</taxon>
        <taxon>Nephilidae</taxon>
        <taxon>Trichonephila</taxon>
        <taxon>Trichonephila inaurata</taxon>
    </lineage>
</organism>
<dbReference type="EMBL" id="BMAV01027301">
    <property type="protein sequence ID" value="GFS58047.1"/>
    <property type="molecule type" value="Genomic_DNA"/>
</dbReference>
<evidence type="ECO:0000256" key="7">
    <source>
        <dbReference type="ARBA" id="ARBA00022777"/>
    </source>
</evidence>
<keyword evidence="9" id="KW-0460">Magnesium</keyword>
<accession>A0A8X6IU51</accession>
<keyword evidence="8" id="KW-0067">ATP-binding</keyword>
<sequence>MSFIGKDSLPAPKIKDVELPFEDMTIIFEQTVEIMKNLYFKCKLVHADFSEYNLLWHEEKTWVIDVSQAVDIAHSEAEVFLLRDCTNISSFFDKKGVLNVPTPEELFFQVCGKYPGKEKIKQLEE</sequence>
<dbReference type="SMART" id="SM00090">
    <property type="entry name" value="RIO"/>
    <property type="match status" value="1"/>
</dbReference>
<dbReference type="InterPro" id="IPR051272">
    <property type="entry name" value="RIO-type_Ser/Thr_kinase"/>
</dbReference>
<keyword evidence="4" id="KW-0808">Transferase</keyword>
<comment type="catalytic activity">
    <reaction evidence="10">
        <text>L-threonyl-[protein] + ATP = O-phospho-L-threonyl-[protein] + ADP + H(+)</text>
        <dbReference type="Rhea" id="RHEA:46608"/>
        <dbReference type="Rhea" id="RHEA-COMP:11060"/>
        <dbReference type="Rhea" id="RHEA-COMP:11605"/>
        <dbReference type="ChEBI" id="CHEBI:15378"/>
        <dbReference type="ChEBI" id="CHEBI:30013"/>
        <dbReference type="ChEBI" id="CHEBI:30616"/>
        <dbReference type="ChEBI" id="CHEBI:61977"/>
        <dbReference type="ChEBI" id="CHEBI:456216"/>
        <dbReference type="EC" id="2.7.11.1"/>
    </reaction>
</comment>
<dbReference type="AlphaFoldDB" id="A0A8X6IU51"/>
<keyword evidence="14" id="KW-1185">Reference proteome</keyword>
<keyword evidence="5" id="KW-0479">Metal-binding</keyword>
<keyword evidence="6" id="KW-0547">Nucleotide-binding</keyword>
<evidence type="ECO:0000256" key="2">
    <source>
        <dbReference type="ARBA" id="ARBA00012513"/>
    </source>
</evidence>
<evidence type="ECO:0000256" key="5">
    <source>
        <dbReference type="ARBA" id="ARBA00022723"/>
    </source>
</evidence>
<gene>
    <name evidence="13" type="primary">RIOK3</name>
    <name evidence="13" type="ORF">TNIN_221021</name>
</gene>
<keyword evidence="3" id="KW-0723">Serine/threonine-protein kinase</keyword>
<comment type="caution">
    <text evidence="13">The sequence shown here is derived from an EMBL/GenBank/DDBJ whole genome shotgun (WGS) entry which is preliminary data.</text>
</comment>
<dbReference type="InterPro" id="IPR018934">
    <property type="entry name" value="RIO_dom"/>
</dbReference>
<dbReference type="InterPro" id="IPR018935">
    <property type="entry name" value="RIO_kinase_CS"/>
</dbReference>
<dbReference type="InterPro" id="IPR011009">
    <property type="entry name" value="Kinase-like_dom_sf"/>
</dbReference>
<dbReference type="Pfam" id="PF01163">
    <property type="entry name" value="RIO1"/>
    <property type="match status" value="1"/>
</dbReference>
<evidence type="ECO:0000313" key="13">
    <source>
        <dbReference type="EMBL" id="GFS58047.1"/>
    </source>
</evidence>
<evidence type="ECO:0000256" key="8">
    <source>
        <dbReference type="ARBA" id="ARBA00022840"/>
    </source>
</evidence>
<proteinExistence type="inferred from homology"/>
<dbReference type="InterPro" id="IPR000687">
    <property type="entry name" value="RIO_kinase"/>
</dbReference>
<evidence type="ECO:0000313" key="14">
    <source>
        <dbReference type="Proteomes" id="UP000886998"/>
    </source>
</evidence>
<dbReference type="PROSITE" id="PS01245">
    <property type="entry name" value="RIO1"/>
    <property type="match status" value="1"/>
</dbReference>
<evidence type="ECO:0000256" key="3">
    <source>
        <dbReference type="ARBA" id="ARBA00022527"/>
    </source>
</evidence>
<dbReference type="Proteomes" id="UP000886998">
    <property type="component" value="Unassembled WGS sequence"/>
</dbReference>
<dbReference type="GO" id="GO:0004674">
    <property type="term" value="F:protein serine/threonine kinase activity"/>
    <property type="evidence" value="ECO:0007669"/>
    <property type="project" value="UniProtKB-KW"/>
</dbReference>
<evidence type="ECO:0000259" key="12">
    <source>
        <dbReference type="SMART" id="SM00090"/>
    </source>
</evidence>
<dbReference type="GO" id="GO:0046872">
    <property type="term" value="F:metal ion binding"/>
    <property type="evidence" value="ECO:0007669"/>
    <property type="project" value="UniProtKB-KW"/>
</dbReference>
<name>A0A8X6IU51_9ARAC</name>
<dbReference type="SUPFAM" id="SSF56112">
    <property type="entry name" value="Protein kinase-like (PK-like)"/>
    <property type="match status" value="1"/>
</dbReference>
<reference evidence="13" key="1">
    <citation type="submission" date="2020-08" db="EMBL/GenBank/DDBJ databases">
        <title>Multicomponent nature underlies the extraordinary mechanical properties of spider dragline silk.</title>
        <authorList>
            <person name="Kono N."/>
            <person name="Nakamura H."/>
            <person name="Mori M."/>
            <person name="Yoshida Y."/>
            <person name="Ohtoshi R."/>
            <person name="Malay A.D."/>
            <person name="Moran D.A.P."/>
            <person name="Tomita M."/>
            <person name="Numata K."/>
            <person name="Arakawa K."/>
        </authorList>
    </citation>
    <scope>NUCLEOTIDE SEQUENCE</scope>
</reference>
<evidence type="ECO:0000256" key="9">
    <source>
        <dbReference type="ARBA" id="ARBA00022842"/>
    </source>
</evidence>
<dbReference type="EC" id="2.7.11.1" evidence="2"/>
<evidence type="ECO:0000256" key="10">
    <source>
        <dbReference type="ARBA" id="ARBA00047899"/>
    </source>
</evidence>
<dbReference type="Gene3D" id="1.10.510.10">
    <property type="entry name" value="Transferase(Phosphotransferase) domain 1"/>
    <property type="match status" value="1"/>
</dbReference>
<feature type="domain" description="RIO kinase" evidence="12">
    <location>
        <begin position="1"/>
        <end position="112"/>
    </location>
</feature>
<protein>
    <recommendedName>
        <fullName evidence="2">non-specific serine/threonine protein kinase</fullName>
        <ecNumber evidence="2">2.7.11.1</ecNumber>
    </recommendedName>
</protein>
<dbReference type="OrthoDB" id="6431130at2759"/>
<comment type="similarity">
    <text evidence="1">Belongs to the protein kinase superfamily. RIO-type Ser/Thr kinase family.</text>
</comment>